<dbReference type="PROSITE" id="PS51384">
    <property type="entry name" value="FAD_FR"/>
    <property type="match status" value="1"/>
</dbReference>
<dbReference type="InterPro" id="IPR003097">
    <property type="entry name" value="CysJ-like_FAD-binding"/>
</dbReference>
<comment type="cofactor">
    <cofactor evidence="1">
        <name>FMN</name>
        <dbReference type="ChEBI" id="CHEBI:58210"/>
    </cofactor>
</comment>
<dbReference type="InterPro" id="IPR017927">
    <property type="entry name" value="FAD-bd_FR_type"/>
</dbReference>
<evidence type="ECO:0000256" key="6">
    <source>
        <dbReference type="ARBA" id="ARBA00022857"/>
    </source>
</evidence>
<evidence type="ECO:0008006" key="14">
    <source>
        <dbReference type="Google" id="ProtNLM"/>
    </source>
</evidence>
<dbReference type="PROSITE" id="PS50902">
    <property type="entry name" value="FLAVODOXIN_LIKE"/>
    <property type="match status" value="1"/>
</dbReference>
<feature type="compositionally biased region" description="Polar residues" evidence="8">
    <location>
        <begin position="726"/>
        <end position="736"/>
    </location>
</feature>
<dbReference type="InterPro" id="IPR023173">
    <property type="entry name" value="NADPH_Cyt_P450_Rdtase_alpha"/>
</dbReference>
<organism evidence="12 13">
    <name type="scientific">Leishmania martiniquensis</name>
    <dbReference type="NCBI Taxonomy" id="1580590"/>
    <lineage>
        <taxon>Eukaryota</taxon>
        <taxon>Discoba</taxon>
        <taxon>Euglenozoa</taxon>
        <taxon>Kinetoplastea</taxon>
        <taxon>Metakinetoplastina</taxon>
        <taxon>Trypanosomatida</taxon>
        <taxon>Trypanosomatidae</taxon>
        <taxon>Leishmaniinae</taxon>
        <taxon>Leishmania</taxon>
    </lineage>
</organism>
<feature type="domain" description="FAD-binding FR-type" evidence="11">
    <location>
        <begin position="394"/>
        <end position="636"/>
    </location>
</feature>
<evidence type="ECO:0000259" key="10">
    <source>
        <dbReference type="PROSITE" id="PS50902"/>
    </source>
</evidence>
<keyword evidence="9" id="KW-0472">Membrane</keyword>
<reference evidence="13" key="2">
    <citation type="journal article" date="2021" name="Sci. Data">
        <title>Chromosome-scale genome sequencing, assembly and annotation of six genomes from subfamily Leishmaniinae.</title>
        <authorList>
            <person name="Almutairi H."/>
            <person name="Urbaniak M.D."/>
            <person name="Bates M.D."/>
            <person name="Jariyapan N."/>
            <person name="Kwakye-Nuako G."/>
            <person name="Thomaz Soccol V."/>
            <person name="Al-Salem W.S."/>
            <person name="Dillon R.J."/>
            <person name="Bates P.A."/>
            <person name="Gatherer D."/>
        </authorList>
    </citation>
    <scope>NUCLEOTIDE SEQUENCE [LARGE SCALE GENOMIC DNA]</scope>
</reference>
<dbReference type="OrthoDB" id="1856718at2759"/>
<keyword evidence="6" id="KW-0521">NADP</keyword>
<dbReference type="PRINTS" id="PR00369">
    <property type="entry name" value="FLAVODOXIN"/>
</dbReference>
<dbReference type="InterPro" id="IPR017938">
    <property type="entry name" value="Riboflavin_synthase-like_b-brl"/>
</dbReference>
<evidence type="ECO:0000256" key="7">
    <source>
        <dbReference type="ARBA" id="ARBA00023002"/>
    </source>
</evidence>
<dbReference type="RefSeq" id="XP_067174744.1">
    <property type="nucleotide sequence ID" value="XM_067318639.1"/>
</dbReference>
<dbReference type="InterPro" id="IPR029039">
    <property type="entry name" value="Flavoprotein-like_sf"/>
</dbReference>
<reference evidence="13" key="1">
    <citation type="journal article" date="2021" name="Microbiol. Resour. Announc.">
        <title>LGAAP: Leishmaniinae Genome Assembly and Annotation Pipeline.</title>
        <authorList>
            <person name="Almutairi H."/>
            <person name="Urbaniak M.D."/>
            <person name="Bates M.D."/>
            <person name="Jariyapan N."/>
            <person name="Kwakye-Nuako G."/>
            <person name="Thomaz-Soccol V."/>
            <person name="Al-Salem W.S."/>
            <person name="Dillon R.J."/>
            <person name="Bates P.A."/>
            <person name="Gatherer D."/>
        </authorList>
    </citation>
    <scope>NUCLEOTIDE SEQUENCE [LARGE SCALE GENOMIC DNA]</scope>
</reference>
<dbReference type="PRINTS" id="PR00371">
    <property type="entry name" value="FPNCR"/>
</dbReference>
<evidence type="ECO:0000313" key="13">
    <source>
        <dbReference type="Proteomes" id="UP000673552"/>
    </source>
</evidence>
<dbReference type="EMBL" id="JAFEUZ010000035">
    <property type="protein sequence ID" value="KAG5466836.1"/>
    <property type="molecule type" value="Genomic_DNA"/>
</dbReference>
<dbReference type="InterPro" id="IPR001094">
    <property type="entry name" value="Flavdoxin-like"/>
</dbReference>
<keyword evidence="3" id="KW-0285">Flavoprotein</keyword>
<sequence>MAQKRYIALVGVLVLGATSVVLLMRQWRVQRERREFAERYAKQIKAARESHAQSLNGGNASQDSADISDTDFDDEAATVKVIYGSESGNAEGLAKSFVMTLRDRGVQAALIDPSRWTYMEDYLYHNKRNVPLFHPIKAASASIGTTEKERRKAPQEASASRPPLVYVFILATAGEGEPTGNFMALFQEMQSAVRRASASKASAQPGESAAATAPSSATLEAPFKNICYAVFGLGDSSYKYYCRCATDTNALLKKGGGINVHRVGFGDARSGTQEDVFDEWQEKVMLALEEKCGVEMTTGTRAPPKPELQFRFLSSAAATAGATTTTAPQAGPCGAVQVTAAPSAPAITDGAGSDRCVLLSTAISSSTATAESTSAPPMTLPFPPPPALLEPSLVNPTRIRLLTKTQLTPPRDSDGSSVYRFCFETDGTSISFQAGDHLGIFPSNPPEMVARCAKALSIPADELETPVELCETVPSRGILRNVLPACVPLHVVLQRYVDLCGRPKKSTLRVLAKYCTDPFQQEAFLNLLRLPAVKEVEEAAVGCASARRPKKLRTVVDYLERFPSCCCIPLGHFIEVMPRTQPRYYSIASDRMSHGTKMEIMLRVLPDGLASSYLARRVEEGDEVFAYVRITTFHLPLRIGENRPVLMIGPGTGAAAMVGFCYRKEAIMRKQAAAQYGPMVFLFGAQHRKTEYFVEEEVQRWAMSPEEMKQWDADHPTSHAGLAARRSQTPSSDSLPTSVITTADCAFSRDQAEKMYVTSLIDKHKDVIYEMLTSTAGGGCLVFLSGEASSMAKDVDRALVALLQDRGGMTRMGALDFLRRMENDHRYLKDVY</sequence>
<dbReference type="GeneID" id="92511151"/>
<dbReference type="PANTHER" id="PTHR19384:SF125">
    <property type="entry name" value="P450 REDUCTASE, PUTATIVE-RELATED"/>
    <property type="match status" value="1"/>
</dbReference>
<dbReference type="SUPFAM" id="SSF52218">
    <property type="entry name" value="Flavoproteins"/>
    <property type="match status" value="1"/>
</dbReference>
<evidence type="ECO:0000313" key="12">
    <source>
        <dbReference type="EMBL" id="KAG5466836.1"/>
    </source>
</evidence>
<feature type="domain" description="Flavodoxin-like" evidence="10">
    <location>
        <begin position="79"/>
        <end position="285"/>
    </location>
</feature>
<dbReference type="FunFam" id="1.20.990.10:FF:000001">
    <property type="entry name" value="NADPH--cytochrome P450 reductase"/>
    <property type="match status" value="1"/>
</dbReference>
<evidence type="ECO:0000256" key="2">
    <source>
        <dbReference type="ARBA" id="ARBA00001974"/>
    </source>
</evidence>
<evidence type="ECO:0000256" key="8">
    <source>
        <dbReference type="SAM" id="MobiDB-lite"/>
    </source>
</evidence>
<dbReference type="GO" id="GO:0005829">
    <property type="term" value="C:cytosol"/>
    <property type="evidence" value="ECO:0007669"/>
    <property type="project" value="TreeGrafter"/>
</dbReference>
<dbReference type="Gene3D" id="3.40.50.360">
    <property type="match status" value="1"/>
</dbReference>
<dbReference type="KEGG" id="lmat:92511151"/>
<keyword evidence="5" id="KW-0274">FAD</keyword>
<feature type="transmembrane region" description="Helical" evidence="9">
    <location>
        <begin position="6"/>
        <end position="24"/>
    </location>
</feature>
<gene>
    <name evidence="12" type="ORF">LSCM1_01013</name>
</gene>
<evidence type="ECO:0000256" key="4">
    <source>
        <dbReference type="ARBA" id="ARBA00022643"/>
    </source>
</evidence>
<dbReference type="SUPFAM" id="SSF63380">
    <property type="entry name" value="Riboflavin synthase domain-like"/>
    <property type="match status" value="1"/>
</dbReference>
<comment type="caution">
    <text evidence="12">The sequence shown here is derived from an EMBL/GenBank/DDBJ whole genome shotgun (WGS) entry which is preliminary data.</text>
</comment>
<keyword evidence="7" id="KW-0560">Oxidoreductase</keyword>
<keyword evidence="4" id="KW-0288">FMN</keyword>
<dbReference type="GO" id="GO:0003958">
    <property type="term" value="F:NADPH-hemoprotein reductase activity"/>
    <property type="evidence" value="ECO:0007669"/>
    <property type="project" value="TreeGrafter"/>
</dbReference>
<protein>
    <recommendedName>
        <fullName evidence="14">Cytochrome P450 reductase</fullName>
    </recommendedName>
</protein>
<dbReference type="GO" id="GO:0050660">
    <property type="term" value="F:flavin adenine dinucleotide binding"/>
    <property type="evidence" value="ECO:0007669"/>
    <property type="project" value="TreeGrafter"/>
</dbReference>
<proteinExistence type="predicted"/>
<dbReference type="Proteomes" id="UP000673552">
    <property type="component" value="Unassembled WGS sequence"/>
</dbReference>
<accession>A0A836KAW2</accession>
<dbReference type="InterPro" id="IPR001709">
    <property type="entry name" value="Flavoprot_Pyr_Nucl_cyt_Rdtase"/>
</dbReference>
<evidence type="ECO:0000256" key="1">
    <source>
        <dbReference type="ARBA" id="ARBA00001917"/>
    </source>
</evidence>
<dbReference type="InterPro" id="IPR008254">
    <property type="entry name" value="Flavodoxin/NO_synth"/>
</dbReference>
<evidence type="ECO:0000259" key="11">
    <source>
        <dbReference type="PROSITE" id="PS51384"/>
    </source>
</evidence>
<dbReference type="GO" id="GO:0010181">
    <property type="term" value="F:FMN binding"/>
    <property type="evidence" value="ECO:0007669"/>
    <property type="project" value="InterPro"/>
</dbReference>
<dbReference type="AlphaFoldDB" id="A0A836KAW2"/>
<name>A0A836KAW2_9TRYP</name>
<feature type="region of interest" description="Disordered" evidence="8">
    <location>
        <begin position="716"/>
        <end position="736"/>
    </location>
</feature>
<evidence type="ECO:0000256" key="5">
    <source>
        <dbReference type="ARBA" id="ARBA00022827"/>
    </source>
</evidence>
<dbReference type="Gene3D" id="2.40.30.10">
    <property type="entry name" value="Translation factors"/>
    <property type="match status" value="1"/>
</dbReference>
<dbReference type="InterPro" id="IPR039261">
    <property type="entry name" value="FNR_nucleotide-bd"/>
</dbReference>
<dbReference type="SUPFAM" id="SSF52343">
    <property type="entry name" value="Ferredoxin reductase-like, C-terminal NADP-linked domain"/>
    <property type="match status" value="1"/>
</dbReference>
<keyword evidence="9" id="KW-1133">Transmembrane helix</keyword>
<dbReference type="Gene3D" id="3.40.50.80">
    <property type="entry name" value="Nucleotide-binding domain of ferredoxin-NADP reductase (FNR) module"/>
    <property type="match status" value="1"/>
</dbReference>
<comment type="cofactor">
    <cofactor evidence="2">
        <name>FAD</name>
        <dbReference type="ChEBI" id="CHEBI:57692"/>
    </cofactor>
</comment>
<dbReference type="Pfam" id="PF00258">
    <property type="entry name" value="Flavodoxin_1"/>
    <property type="match status" value="1"/>
</dbReference>
<evidence type="ECO:0000256" key="3">
    <source>
        <dbReference type="ARBA" id="ARBA00022630"/>
    </source>
</evidence>
<keyword evidence="13" id="KW-1185">Reference proteome</keyword>
<dbReference type="Gene3D" id="1.20.990.10">
    <property type="entry name" value="NADPH-cytochrome p450 Reductase, Chain A, domain 3"/>
    <property type="match status" value="1"/>
</dbReference>
<keyword evidence="9" id="KW-0812">Transmembrane</keyword>
<dbReference type="Pfam" id="PF00667">
    <property type="entry name" value="FAD_binding_1"/>
    <property type="match status" value="1"/>
</dbReference>
<dbReference type="PANTHER" id="PTHR19384">
    <property type="entry name" value="NITRIC OXIDE SYNTHASE-RELATED"/>
    <property type="match status" value="1"/>
</dbReference>
<evidence type="ECO:0000256" key="9">
    <source>
        <dbReference type="SAM" id="Phobius"/>
    </source>
</evidence>